<dbReference type="AlphaFoldDB" id="A0A921QKK3"/>
<evidence type="ECO:0000313" key="1">
    <source>
        <dbReference type="EMBL" id="KAG0522472.1"/>
    </source>
</evidence>
<dbReference type="Pfam" id="PF04578">
    <property type="entry name" value="DUF594"/>
    <property type="match status" value="1"/>
</dbReference>
<dbReference type="EMBL" id="CM027686">
    <property type="protein sequence ID" value="KAG0522472.1"/>
    <property type="molecule type" value="Genomic_DNA"/>
</dbReference>
<gene>
    <name evidence="1" type="ORF">BDA96_07G040300</name>
</gene>
<reference evidence="1" key="1">
    <citation type="journal article" date="2019" name="BMC Genomics">
        <title>A new reference genome for Sorghum bicolor reveals high levels of sequence similarity between sweet and grain genotypes: implications for the genetics of sugar metabolism.</title>
        <authorList>
            <person name="Cooper E.A."/>
            <person name="Brenton Z.W."/>
            <person name="Flinn B.S."/>
            <person name="Jenkins J."/>
            <person name="Shu S."/>
            <person name="Flowers D."/>
            <person name="Luo F."/>
            <person name="Wang Y."/>
            <person name="Xia P."/>
            <person name="Barry K."/>
            <person name="Daum C."/>
            <person name="Lipzen A."/>
            <person name="Yoshinaga Y."/>
            <person name="Schmutz J."/>
            <person name="Saski C."/>
            <person name="Vermerris W."/>
            <person name="Kresovich S."/>
        </authorList>
    </citation>
    <scope>NUCLEOTIDE SEQUENCE</scope>
</reference>
<proteinExistence type="predicted"/>
<reference evidence="1" key="2">
    <citation type="submission" date="2020-10" db="EMBL/GenBank/DDBJ databases">
        <authorList>
            <person name="Cooper E.A."/>
            <person name="Brenton Z.W."/>
            <person name="Flinn B.S."/>
            <person name="Jenkins J."/>
            <person name="Shu S."/>
            <person name="Flowers D."/>
            <person name="Luo F."/>
            <person name="Wang Y."/>
            <person name="Xia P."/>
            <person name="Barry K."/>
            <person name="Daum C."/>
            <person name="Lipzen A."/>
            <person name="Yoshinaga Y."/>
            <person name="Schmutz J."/>
            <person name="Saski C."/>
            <person name="Vermerris W."/>
            <person name="Kresovich S."/>
        </authorList>
    </citation>
    <scope>NUCLEOTIDE SEQUENCE</scope>
</reference>
<dbReference type="Proteomes" id="UP000807115">
    <property type="component" value="Chromosome 7"/>
</dbReference>
<dbReference type="PANTHER" id="PTHR31325">
    <property type="entry name" value="OS01G0798800 PROTEIN-RELATED"/>
    <property type="match status" value="1"/>
</dbReference>
<comment type="caution">
    <text evidence="1">The sequence shown here is derived from an EMBL/GenBank/DDBJ whole genome shotgun (WGS) entry which is preliminary data.</text>
</comment>
<evidence type="ECO:0000313" key="2">
    <source>
        <dbReference type="Proteomes" id="UP000807115"/>
    </source>
</evidence>
<dbReference type="InterPro" id="IPR007658">
    <property type="entry name" value="DUF594"/>
</dbReference>
<protein>
    <submittedName>
        <fullName evidence="1">Uncharacterized protein</fullName>
    </submittedName>
</protein>
<sequence>MRLDDENMWEVMVGVWIEMLCFSAGKRRGYLHAKSLGSGGEYLTFVSLLMSHAGLETYAERQQRVHHCLKKEKRVKIAKRRIRKKEASNKLLHRLHRVNALPQFQR</sequence>
<name>A0A921QKK3_SORBI</name>
<accession>A0A921QKK3</accession>
<organism evidence="1 2">
    <name type="scientific">Sorghum bicolor</name>
    <name type="common">Sorghum</name>
    <name type="synonym">Sorghum vulgare</name>
    <dbReference type="NCBI Taxonomy" id="4558"/>
    <lineage>
        <taxon>Eukaryota</taxon>
        <taxon>Viridiplantae</taxon>
        <taxon>Streptophyta</taxon>
        <taxon>Embryophyta</taxon>
        <taxon>Tracheophyta</taxon>
        <taxon>Spermatophyta</taxon>
        <taxon>Magnoliopsida</taxon>
        <taxon>Liliopsida</taxon>
        <taxon>Poales</taxon>
        <taxon>Poaceae</taxon>
        <taxon>PACMAD clade</taxon>
        <taxon>Panicoideae</taxon>
        <taxon>Andropogonodae</taxon>
        <taxon>Andropogoneae</taxon>
        <taxon>Sorghinae</taxon>
        <taxon>Sorghum</taxon>
    </lineage>
</organism>